<keyword evidence="1" id="KW-0004">4Fe-4S</keyword>
<dbReference type="OrthoDB" id="177652at2"/>
<evidence type="ECO:0000256" key="6">
    <source>
        <dbReference type="SAM" id="Phobius"/>
    </source>
</evidence>
<dbReference type="RefSeq" id="WP_052763063.1">
    <property type="nucleotide sequence ID" value="NZ_LBMC01000056.1"/>
</dbReference>
<evidence type="ECO:0000313" key="8">
    <source>
        <dbReference type="Proteomes" id="UP000182977"/>
    </source>
</evidence>
<sequence length="490" mass="52617">MRSDEWNVVVVGGGAAGIAAALAAGRMGARTLLVERAGFVGGVSATLPWLGFHDQRYQRVVRGLAGEFVETLARSGHASPITLDPKCGSLAAVHSHYWKILALRLLREAGVTVLMHAVFVDTVRSHDRITGIVVESKSGRETITGQVVIDCSGDGDVAARGGVAWEKGRTGDGLVQAPTLVFRLGGIDDDAFRKACQDPAFNYREWLAPYPRLFAQMAEKLETVDTYVLGGFAGVVEQARRAGDLNVPQTRIVGVKLHTRETPNELSVVMTRVLGLDPTDVDSLSEAYARVYEQVPELIRFFRTYVPGCERAHLVEIAPMLGIRESRRIMGDYVLAADDLISGARHDDDVAMGGYHIDIHRPSGSWVSSTNVRAYGIPLRSLIARGVDGLMMAGKCISATHEAIASSRVIPICIAEGQAAGTAAALASLPGRDVRSVPVAELQSVLVDAGAELGLDELERHPDADSWPELPFEETKVAPDAVIADSAWLT</sequence>
<dbReference type="PANTHER" id="PTHR43498">
    <property type="entry name" value="FERREDOXIN:COB-COM HETERODISULFIDE REDUCTASE SUBUNIT A"/>
    <property type="match status" value="1"/>
</dbReference>
<dbReference type="InterPro" id="IPR036188">
    <property type="entry name" value="FAD/NAD-bd_sf"/>
</dbReference>
<keyword evidence="3" id="KW-0560">Oxidoreductase</keyword>
<evidence type="ECO:0000256" key="4">
    <source>
        <dbReference type="ARBA" id="ARBA00023004"/>
    </source>
</evidence>
<keyword evidence="5" id="KW-0411">Iron-sulfur</keyword>
<proteinExistence type="predicted"/>
<reference evidence="8" key="1">
    <citation type="submission" date="2016-10" db="EMBL/GenBank/DDBJ databases">
        <authorList>
            <person name="Varghese N."/>
            <person name="Submissions S."/>
        </authorList>
    </citation>
    <scope>NUCLEOTIDE SEQUENCE [LARGE SCALE GENOMIC DNA]</scope>
    <source>
        <strain evidence="8">DSM 45079</strain>
    </source>
</reference>
<keyword evidence="8" id="KW-1185">Reference proteome</keyword>
<keyword evidence="2" id="KW-0479">Metal-binding</keyword>
<dbReference type="Pfam" id="PF12831">
    <property type="entry name" value="FAD_oxidored"/>
    <property type="match status" value="1"/>
</dbReference>
<dbReference type="GO" id="GO:0051539">
    <property type="term" value="F:4 iron, 4 sulfur cluster binding"/>
    <property type="evidence" value="ECO:0007669"/>
    <property type="project" value="UniProtKB-KW"/>
</dbReference>
<keyword evidence="6" id="KW-0812">Transmembrane</keyword>
<dbReference type="InterPro" id="IPR039650">
    <property type="entry name" value="HdrA-like"/>
</dbReference>
<dbReference type="SUPFAM" id="SSF51905">
    <property type="entry name" value="FAD/NAD(P)-binding domain"/>
    <property type="match status" value="1"/>
</dbReference>
<organism evidence="7 8">
    <name type="scientific">Jiangella alkaliphila</name>
    <dbReference type="NCBI Taxonomy" id="419479"/>
    <lineage>
        <taxon>Bacteria</taxon>
        <taxon>Bacillati</taxon>
        <taxon>Actinomycetota</taxon>
        <taxon>Actinomycetes</taxon>
        <taxon>Jiangellales</taxon>
        <taxon>Jiangellaceae</taxon>
        <taxon>Jiangella</taxon>
    </lineage>
</organism>
<dbReference type="STRING" id="419479.SAMN04488563_3489"/>
<evidence type="ECO:0000313" key="7">
    <source>
        <dbReference type="EMBL" id="SDU64348.1"/>
    </source>
</evidence>
<evidence type="ECO:0000256" key="2">
    <source>
        <dbReference type="ARBA" id="ARBA00022723"/>
    </source>
</evidence>
<dbReference type="Proteomes" id="UP000182977">
    <property type="component" value="Chromosome I"/>
</dbReference>
<gene>
    <name evidence="7" type="ORF">SAMN04488563_3489</name>
</gene>
<dbReference type="GO" id="GO:0016491">
    <property type="term" value="F:oxidoreductase activity"/>
    <property type="evidence" value="ECO:0007669"/>
    <property type="project" value="UniProtKB-KW"/>
</dbReference>
<keyword evidence="6" id="KW-1133">Transmembrane helix</keyword>
<name>A0A1H2K7G6_9ACTN</name>
<dbReference type="Gene3D" id="3.50.50.60">
    <property type="entry name" value="FAD/NAD(P)-binding domain"/>
    <property type="match status" value="1"/>
</dbReference>
<dbReference type="AlphaFoldDB" id="A0A1H2K7G6"/>
<dbReference type="EMBL" id="LT629791">
    <property type="protein sequence ID" value="SDU64348.1"/>
    <property type="molecule type" value="Genomic_DNA"/>
</dbReference>
<evidence type="ECO:0000256" key="1">
    <source>
        <dbReference type="ARBA" id="ARBA00022485"/>
    </source>
</evidence>
<keyword evidence="6" id="KW-0472">Membrane</keyword>
<dbReference type="PANTHER" id="PTHR43498:SF1">
    <property type="entry name" value="COB--COM HETERODISULFIDE REDUCTASE IRON-SULFUR SUBUNIT A"/>
    <property type="match status" value="1"/>
</dbReference>
<dbReference type="GO" id="GO:0046872">
    <property type="term" value="F:metal ion binding"/>
    <property type="evidence" value="ECO:0007669"/>
    <property type="project" value="UniProtKB-KW"/>
</dbReference>
<protein>
    <submittedName>
        <fullName evidence="7">FAD dependent oxidoreductase</fullName>
    </submittedName>
</protein>
<evidence type="ECO:0000256" key="5">
    <source>
        <dbReference type="ARBA" id="ARBA00023014"/>
    </source>
</evidence>
<feature type="transmembrane region" description="Helical" evidence="6">
    <location>
        <begin position="6"/>
        <end position="25"/>
    </location>
</feature>
<accession>A0A1H2K7G6</accession>
<keyword evidence="4" id="KW-0408">Iron</keyword>
<evidence type="ECO:0000256" key="3">
    <source>
        <dbReference type="ARBA" id="ARBA00023002"/>
    </source>
</evidence>